<evidence type="ECO:0000313" key="3">
    <source>
        <dbReference type="Proteomes" id="UP001516400"/>
    </source>
</evidence>
<accession>A0ABD2NF49</accession>
<feature type="transmembrane region" description="Helical" evidence="1">
    <location>
        <begin position="160"/>
        <end position="177"/>
    </location>
</feature>
<keyword evidence="1" id="KW-1133">Transmembrane helix</keyword>
<keyword evidence="1" id="KW-0812">Transmembrane</keyword>
<keyword evidence="1" id="KW-0472">Membrane</keyword>
<proteinExistence type="predicted"/>
<dbReference type="AlphaFoldDB" id="A0ABD2NF49"/>
<dbReference type="Proteomes" id="UP001516400">
    <property type="component" value="Unassembled WGS sequence"/>
</dbReference>
<name>A0ABD2NF49_9CUCU</name>
<keyword evidence="3" id="KW-1185">Reference proteome</keyword>
<evidence type="ECO:0000313" key="2">
    <source>
        <dbReference type="EMBL" id="KAL3277283.1"/>
    </source>
</evidence>
<gene>
    <name evidence="2" type="ORF">HHI36_012633</name>
</gene>
<reference evidence="2 3" key="1">
    <citation type="journal article" date="2021" name="BMC Biol.">
        <title>Horizontally acquired antibacterial genes associated with adaptive radiation of ladybird beetles.</title>
        <authorList>
            <person name="Li H.S."/>
            <person name="Tang X.F."/>
            <person name="Huang Y.H."/>
            <person name="Xu Z.Y."/>
            <person name="Chen M.L."/>
            <person name="Du X.Y."/>
            <person name="Qiu B.Y."/>
            <person name="Chen P.T."/>
            <person name="Zhang W."/>
            <person name="Slipinski A."/>
            <person name="Escalona H.E."/>
            <person name="Waterhouse R.M."/>
            <person name="Zwick A."/>
            <person name="Pang H."/>
        </authorList>
    </citation>
    <scope>NUCLEOTIDE SEQUENCE [LARGE SCALE GENOMIC DNA]</scope>
    <source>
        <strain evidence="2">SYSU2018</strain>
    </source>
</reference>
<evidence type="ECO:0000256" key="1">
    <source>
        <dbReference type="SAM" id="Phobius"/>
    </source>
</evidence>
<organism evidence="2 3">
    <name type="scientific">Cryptolaemus montrouzieri</name>
    <dbReference type="NCBI Taxonomy" id="559131"/>
    <lineage>
        <taxon>Eukaryota</taxon>
        <taxon>Metazoa</taxon>
        <taxon>Ecdysozoa</taxon>
        <taxon>Arthropoda</taxon>
        <taxon>Hexapoda</taxon>
        <taxon>Insecta</taxon>
        <taxon>Pterygota</taxon>
        <taxon>Neoptera</taxon>
        <taxon>Endopterygota</taxon>
        <taxon>Coleoptera</taxon>
        <taxon>Polyphaga</taxon>
        <taxon>Cucujiformia</taxon>
        <taxon>Coccinelloidea</taxon>
        <taxon>Coccinellidae</taxon>
        <taxon>Scymninae</taxon>
        <taxon>Scymnini</taxon>
        <taxon>Cryptolaemus</taxon>
    </lineage>
</organism>
<protein>
    <submittedName>
        <fullName evidence="2">Uncharacterized protein</fullName>
    </submittedName>
</protein>
<sequence length="178" mass="20619">MDKNPNYIIDEIYQRVDELFRNTLYTVKTIAWKELHKPNTWLFIANVPFRAAIIYEGRQQEVTLNNTGILLLAPHCIIEKKLNTLQSKATETFSVIGAYNRRIELSLVQKDAHQTSSDLDIDEEPVLNAPDTISRPKNEPSDIDEEFTTYRWRQVTTDSTIFSVIIIATILLTIFIIY</sequence>
<comment type="caution">
    <text evidence="2">The sequence shown here is derived from an EMBL/GenBank/DDBJ whole genome shotgun (WGS) entry which is preliminary data.</text>
</comment>
<dbReference type="EMBL" id="JABFTP020000103">
    <property type="protein sequence ID" value="KAL3277283.1"/>
    <property type="molecule type" value="Genomic_DNA"/>
</dbReference>